<keyword evidence="4 7" id="KW-0456">Lyase</keyword>
<keyword evidence="8" id="KW-1185">Reference proteome</keyword>
<evidence type="ECO:0000259" key="6">
    <source>
        <dbReference type="Pfam" id="PF00155"/>
    </source>
</evidence>
<dbReference type="PANTHER" id="PTHR43525:SF1">
    <property type="entry name" value="PROTEIN MALY"/>
    <property type="match status" value="1"/>
</dbReference>
<evidence type="ECO:0000256" key="3">
    <source>
        <dbReference type="ARBA" id="ARBA00022898"/>
    </source>
</evidence>
<feature type="domain" description="Aminotransferase class I/classII large" evidence="6">
    <location>
        <begin position="33"/>
        <end position="386"/>
    </location>
</feature>
<proteinExistence type="inferred from homology"/>
<comment type="caution">
    <text evidence="7">The sequence shown here is derived from an EMBL/GenBank/DDBJ whole genome shotgun (WGS) entry which is preliminary data.</text>
</comment>
<dbReference type="InterPro" id="IPR004839">
    <property type="entry name" value="Aminotransferase_I/II_large"/>
</dbReference>
<dbReference type="GO" id="GO:0047804">
    <property type="term" value="F:cysteine-S-conjugate beta-lyase activity"/>
    <property type="evidence" value="ECO:0007669"/>
    <property type="project" value="UniProtKB-EC"/>
</dbReference>
<comment type="similarity">
    <text evidence="5">Belongs to the class-II pyridoxal-phosphate-dependent aminotransferase family. MalY/PatB cystathionine beta-lyase subfamily.</text>
</comment>
<dbReference type="GO" id="GO:0030170">
    <property type="term" value="F:pyridoxal phosphate binding"/>
    <property type="evidence" value="ECO:0007669"/>
    <property type="project" value="InterPro"/>
</dbReference>
<gene>
    <name evidence="7" type="primary">patB_3</name>
    <name evidence="7" type="ORF">CLHOM_09720</name>
</gene>
<dbReference type="InterPro" id="IPR027619">
    <property type="entry name" value="C-S_lyase_PatB-like"/>
</dbReference>
<sequence>MKYNFSSVTPRYFVGSKKWNEIHEFLPGFAGDIVPFSVADMEFENAPEIREGLKAYIDKYILGYADPTKEFKDAVCSWMERRHNWHVKPEWILSSTGVIKAFYTAIRAFTKPGEGVMLMTPIYYPMYTAIEKNNRKLVKTSLVNLDGRYEVDWMDFEEKAKEPNTKLLILCSPHNPCGRVWTREELQRIGRICIDNGVIICSDEIHFDIVMPGYQHTVFASISEEFAQHSIICTAPSKTFNLAGMQTSNIIIPNKELREEFRNVELTECINPKCNILGYEANRIAYEECENWLEECLTVINKNRLMVEAFMEKEFPAVKITPLEGTYLLWMDFNALGIDYRDLAKLLREEAQLFFDDGYIFGDEGKGFERWNLACPTRYIEEGLERMKIALSVKK</sequence>
<dbReference type="NCBIfam" id="TIGR04350">
    <property type="entry name" value="C_S_lyase_PatB"/>
    <property type="match status" value="1"/>
</dbReference>
<dbReference type="Gene3D" id="3.40.640.10">
    <property type="entry name" value="Type I PLP-dependent aspartate aminotransferase-like (Major domain)"/>
    <property type="match status" value="1"/>
</dbReference>
<keyword evidence="3" id="KW-0663">Pyridoxal phosphate</keyword>
<dbReference type="Proteomes" id="UP000037043">
    <property type="component" value="Unassembled WGS sequence"/>
</dbReference>
<dbReference type="EMBL" id="LHUR01000012">
    <property type="protein sequence ID" value="KOA20829.1"/>
    <property type="molecule type" value="Genomic_DNA"/>
</dbReference>
<evidence type="ECO:0000256" key="2">
    <source>
        <dbReference type="ARBA" id="ARBA00012224"/>
    </source>
</evidence>
<dbReference type="PATRIC" id="fig|1121318.3.peg.976"/>
<evidence type="ECO:0000256" key="4">
    <source>
        <dbReference type="ARBA" id="ARBA00023239"/>
    </source>
</evidence>
<dbReference type="InterPro" id="IPR015422">
    <property type="entry name" value="PyrdxlP-dep_Trfase_small"/>
</dbReference>
<reference evidence="8" key="1">
    <citation type="submission" date="2015-08" db="EMBL/GenBank/DDBJ databases">
        <title>Genome sequence of the strict anaerobe Clostridium homopropionicum LuHBu1 (DSM 5847T).</title>
        <authorList>
            <person name="Poehlein A."/>
            <person name="Beck M."/>
            <person name="Schiel-Bengelsdorf B."/>
            <person name="Bengelsdorf F.R."/>
            <person name="Daniel R."/>
            <person name="Duerre P."/>
        </authorList>
    </citation>
    <scope>NUCLEOTIDE SEQUENCE [LARGE SCALE GENOMIC DNA]</scope>
    <source>
        <strain evidence="8">DSM 5847</strain>
    </source>
</reference>
<organism evidence="7 8">
    <name type="scientific">Clostridium homopropionicum DSM 5847</name>
    <dbReference type="NCBI Taxonomy" id="1121318"/>
    <lineage>
        <taxon>Bacteria</taxon>
        <taxon>Bacillati</taxon>
        <taxon>Bacillota</taxon>
        <taxon>Clostridia</taxon>
        <taxon>Eubacteriales</taxon>
        <taxon>Clostridiaceae</taxon>
        <taxon>Clostridium</taxon>
    </lineage>
</organism>
<dbReference type="SUPFAM" id="SSF53383">
    <property type="entry name" value="PLP-dependent transferases"/>
    <property type="match status" value="1"/>
</dbReference>
<dbReference type="EC" id="4.4.1.13" evidence="2"/>
<dbReference type="STRING" id="36844.SAMN04488501_10325"/>
<evidence type="ECO:0000313" key="8">
    <source>
        <dbReference type="Proteomes" id="UP000037043"/>
    </source>
</evidence>
<dbReference type="InterPro" id="IPR051798">
    <property type="entry name" value="Class-II_PLP-Dep_Aminotrans"/>
</dbReference>
<dbReference type="AlphaFoldDB" id="A0A0L6ZCX5"/>
<name>A0A0L6ZCX5_9CLOT</name>
<dbReference type="CDD" id="cd00609">
    <property type="entry name" value="AAT_like"/>
    <property type="match status" value="1"/>
</dbReference>
<evidence type="ECO:0000313" key="7">
    <source>
        <dbReference type="EMBL" id="KOA20829.1"/>
    </source>
</evidence>
<protein>
    <recommendedName>
        <fullName evidence="2">cysteine-S-conjugate beta-lyase</fullName>
        <ecNumber evidence="2">4.4.1.13</ecNumber>
    </recommendedName>
</protein>
<evidence type="ECO:0000256" key="1">
    <source>
        <dbReference type="ARBA" id="ARBA00001933"/>
    </source>
</evidence>
<dbReference type="Gene3D" id="3.90.1150.10">
    <property type="entry name" value="Aspartate Aminotransferase, domain 1"/>
    <property type="match status" value="1"/>
</dbReference>
<dbReference type="Pfam" id="PF00155">
    <property type="entry name" value="Aminotran_1_2"/>
    <property type="match status" value="1"/>
</dbReference>
<dbReference type="InterPro" id="IPR015421">
    <property type="entry name" value="PyrdxlP-dep_Trfase_major"/>
</dbReference>
<dbReference type="PANTHER" id="PTHR43525">
    <property type="entry name" value="PROTEIN MALY"/>
    <property type="match status" value="1"/>
</dbReference>
<comment type="cofactor">
    <cofactor evidence="1">
        <name>pyridoxal 5'-phosphate</name>
        <dbReference type="ChEBI" id="CHEBI:597326"/>
    </cofactor>
</comment>
<dbReference type="RefSeq" id="WP_052220550.1">
    <property type="nucleotide sequence ID" value="NZ_LHUR01000012.1"/>
</dbReference>
<dbReference type="InterPro" id="IPR015424">
    <property type="entry name" value="PyrdxlP-dep_Trfase"/>
</dbReference>
<accession>A0A0L6ZCX5</accession>
<evidence type="ECO:0000256" key="5">
    <source>
        <dbReference type="ARBA" id="ARBA00037974"/>
    </source>
</evidence>